<organism evidence="4 5">
    <name type="scientific">Oncorhynchus mykiss</name>
    <name type="common">Rainbow trout</name>
    <name type="synonym">Salmo gairdneri</name>
    <dbReference type="NCBI Taxonomy" id="8022"/>
    <lineage>
        <taxon>Eukaryota</taxon>
        <taxon>Metazoa</taxon>
        <taxon>Chordata</taxon>
        <taxon>Craniata</taxon>
        <taxon>Vertebrata</taxon>
        <taxon>Euteleostomi</taxon>
        <taxon>Actinopterygii</taxon>
        <taxon>Neopterygii</taxon>
        <taxon>Teleostei</taxon>
        <taxon>Protacanthopterygii</taxon>
        <taxon>Salmoniformes</taxon>
        <taxon>Salmonidae</taxon>
        <taxon>Salmoninae</taxon>
        <taxon>Oncorhynchus</taxon>
    </lineage>
</organism>
<dbReference type="GO" id="GO:0046540">
    <property type="term" value="C:U4/U6 x U5 tri-snRNP complex"/>
    <property type="evidence" value="ECO:0007669"/>
    <property type="project" value="TreeGrafter"/>
</dbReference>
<dbReference type="Gene3D" id="4.10.280.110">
    <property type="entry name" value="Pre-mRNA processing factor 4 domain"/>
    <property type="match status" value="1"/>
</dbReference>
<dbReference type="Pfam" id="PF08799">
    <property type="entry name" value="PRP4"/>
    <property type="match status" value="1"/>
</dbReference>
<dbReference type="PANTHER" id="PTHR13007:SF19">
    <property type="entry name" value="PRE-MRNA-SPLICING FACTOR 18"/>
    <property type="match status" value="1"/>
</dbReference>
<protein>
    <recommendedName>
        <fullName evidence="3">Pre-mRNA processing factor 4 (PRP4)-like domain-containing protein</fullName>
    </recommendedName>
</protein>
<keyword evidence="2" id="KW-0747">Spliceosome</keyword>
<dbReference type="InterPro" id="IPR014906">
    <property type="entry name" value="PRP4-like"/>
</dbReference>
<evidence type="ECO:0000313" key="4">
    <source>
        <dbReference type="EMBL" id="CDR00024.1"/>
    </source>
</evidence>
<reference evidence="4" key="2">
    <citation type="submission" date="2014-03" db="EMBL/GenBank/DDBJ databases">
        <authorList>
            <person name="Genoscope - CEA"/>
        </authorList>
    </citation>
    <scope>NUCLEOTIDE SEQUENCE</scope>
</reference>
<evidence type="ECO:0000256" key="1">
    <source>
        <dbReference type="ARBA" id="ARBA00004324"/>
    </source>
</evidence>
<dbReference type="GO" id="GO:0005682">
    <property type="term" value="C:U5 snRNP"/>
    <property type="evidence" value="ECO:0007669"/>
    <property type="project" value="TreeGrafter"/>
</dbReference>
<keyword evidence="2" id="KW-0507">mRNA processing</keyword>
<dbReference type="GO" id="GO:0071021">
    <property type="term" value="C:U2-type post-spliceosomal complex"/>
    <property type="evidence" value="ECO:0007669"/>
    <property type="project" value="TreeGrafter"/>
</dbReference>
<dbReference type="SMART" id="SM00500">
    <property type="entry name" value="SFM"/>
    <property type="match status" value="1"/>
</dbReference>
<dbReference type="InterPro" id="IPR036285">
    <property type="entry name" value="PRP4-like_sf"/>
</dbReference>
<feature type="domain" description="Pre-mRNA processing factor 4 (PRP4)-like" evidence="3">
    <location>
        <begin position="61"/>
        <end position="111"/>
    </location>
</feature>
<keyword evidence="2" id="KW-0508">mRNA splicing</keyword>
<dbReference type="PaxDb" id="8022-A0A060ZEE8"/>
<dbReference type="STRING" id="8022.A0A060ZEE8"/>
<evidence type="ECO:0000259" key="3">
    <source>
        <dbReference type="SMART" id="SM00500"/>
    </source>
</evidence>
<dbReference type="PANTHER" id="PTHR13007">
    <property type="entry name" value="PRE-MRNA SPLICING FACTOR-RELATED"/>
    <property type="match status" value="1"/>
</dbReference>
<dbReference type="AlphaFoldDB" id="A0A060ZEE8"/>
<dbReference type="EMBL" id="FR952311">
    <property type="protein sequence ID" value="CDR00024.1"/>
    <property type="molecule type" value="Genomic_DNA"/>
</dbReference>
<dbReference type="InterPro" id="IPR039979">
    <property type="entry name" value="PRPF18"/>
</dbReference>
<dbReference type="SUPFAM" id="SSF158230">
    <property type="entry name" value="PRP4-like"/>
    <property type="match status" value="1"/>
</dbReference>
<dbReference type="GO" id="GO:0000350">
    <property type="term" value="P:generation of catalytic spliceosome for second transesterification step"/>
    <property type="evidence" value="ECO:0007669"/>
    <property type="project" value="TreeGrafter"/>
</dbReference>
<proteinExistence type="predicted"/>
<dbReference type="Proteomes" id="UP000193380">
    <property type="component" value="Unassembled WGS sequence"/>
</dbReference>
<dbReference type="FunFam" id="4.10.280.110:FF:000001">
    <property type="entry name" value="pre-mRNA-splicing factor 18 isoform X2"/>
    <property type="match status" value="1"/>
</dbReference>
<evidence type="ECO:0000313" key="5">
    <source>
        <dbReference type="Proteomes" id="UP000193380"/>
    </source>
</evidence>
<sequence>MTHTVVHYSSESRKLTHAPLSPFYLCVISKMEKKEEKADPSTSSNSTLELELTEEKLPMSLSRQEVIRRLRERGEPVRLFAESDYEAFQRLRKIEILAPEVNKGLRNDLKAAMDKIDAQYLNEIVGGTGEPGEVDTQFDLRVHEADTTIEELEVHSDWRVTKATIFVLNSGFKGHI</sequence>
<accession>A0A060ZEE8</accession>
<name>A0A060ZEE8_ONCMY</name>
<gene>
    <name evidence="4" type="ORF">GSONMT00017699001</name>
</gene>
<dbReference type="GO" id="GO:0016607">
    <property type="term" value="C:nuclear speck"/>
    <property type="evidence" value="ECO:0007669"/>
    <property type="project" value="UniProtKB-SubCell"/>
</dbReference>
<comment type="subcellular location">
    <subcellularLocation>
        <location evidence="1">Nucleus speckle</location>
    </subcellularLocation>
</comment>
<evidence type="ECO:0000256" key="2">
    <source>
        <dbReference type="ARBA" id="ARBA00022728"/>
    </source>
</evidence>
<reference evidence="4" key="1">
    <citation type="journal article" date="2014" name="Nat. Commun.">
        <title>The rainbow trout genome provides novel insights into evolution after whole-genome duplication in vertebrates.</title>
        <authorList>
            <person name="Berthelot C."/>
            <person name="Brunet F."/>
            <person name="Chalopin D."/>
            <person name="Juanchich A."/>
            <person name="Bernard M."/>
            <person name="Noel B."/>
            <person name="Bento P."/>
            <person name="Da Silva C."/>
            <person name="Labadie K."/>
            <person name="Alberti A."/>
            <person name="Aury J.M."/>
            <person name="Louis A."/>
            <person name="Dehais P."/>
            <person name="Bardou P."/>
            <person name="Montfort J."/>
            <person name="Klopp C."/>
            <person name="Cabau C."/>
            <person name="Gaspin C."/>
            <person name="Thorgaard G.H."/>
            <person name="Boussaha M."/>
            <person name="Quillet E."/>
            <person name="Guyomard R."/>
            <person name="Galiana D."/>
            <person name="Bobe J."/>
            <person name="Volff J.N."/>
            <person name="Genet C."/>
            <person name="Wincker P."/>
            <person name="Jaillon O."/>
            <person name="Roest Crollius H."/>
            <person name="Guiguen Y."/>
        </authorList>
    </citation>
    <scope>NUCLEOTIDE SEQUENCE [LARGE SCALE GENOMIC DNA]</scope>
</reference>